<protein>
    <submittedName>
        <fullName evidence="1">Uncharacterized protein</fullName>
    </submittedName>
</protein>
<name>A0ABX1CR01_9SPHN</name>
<dbReference type="Proteomes" id="UP000732399">
    <property type="component" value="Unassembled WGS sequence"/>
</dbReference>
<comment type="caution">
    <text evidence="1">The sequence shown here is derived from an EMBL/GenBank/DDBJ whole genome shotgun (WGS) entry which is preliminary data.</text>
</comment>
<gene>
    <name evidence="1" type="ORF">HBH26_17525</name>
</gene>
<dbReference type="EMBL" id="JAAVJH010000017">
    <property type="protein sequence ID" value="NJR80383.1"/>
    <property type="molecule type" value="Genomic_DNA"/>
</dbReference>
<proteinExistence type="predicted"/>
<accession>A0ABX1CR01</accession>
<reference evidence="1 2" key="1">
    <citation type="submission" date="2020-03" db="EMBL/GenBank/DDBJ databases">
        <authorList>
            <person name="Wang L."/>
            <person name="He N."/>
            <person name="Li Y."/>
            <person name="Fang Y."/>
            <person name="Zhang F."/>
        </authorList>
    </citation>
    <scope>NUCLEOTIDE SEQUENCE [LARGE SCALE GENOMIC DNA]</scope>
    <source>
        <strain evidence="1 2">36D10-4-7</strain>
    </source>
</reference>
<dbReference type="RefSeq" id="WP_168135940.1">
    <property type="nucleotide sequence ID" value="NZ_JAAVJH010000017.1"/>
</dbReference>
<keyword evidence="2" id="KW-1185">Reference proteome</keyword>
<sequence>MGSGPSGIAARLAAATAAMARSHGRIEASLRRLARSRARFDRAADDLSDEAMAAALRRSQARFEQGEIEREVRLTCLQPGFDDAAGRDGGE</sequence>
<evidence type="ECO:0000313" key="2">
    <source>
        <dbReference type="Proteomes" id="UP000732399"/>
    </source>
</evidence>
<organism evidence="1 2">
    <name type="scientific">Sphingomonas corticis</name>
    <dbReference type="NCBI Taxonomy" id="2722791"/>
    <lineage>
        <taxon>Bacteria</taxon>
        <taxon>Pseudomonadati</taxon>
        <taxon>Pseudomonadota</taxon>
        <taxon>Alphaproteobacteria</taxon>
        <taxon>Sphingomonadales</taxon>
        <taxon>Sphingomonadaceae</taxon>
        <taxon>Sphingomonas</taxon>
    </lineage>
</organism>
<evidence type="ECO:0000313" key="1">
    <source>
        <dbReference type="EMBL" id="NJR80383.1"/>
    </source>
</evidence>